<protein>
    <recommendedName>
        <fullName evidence="5">Ubiquitin-like domain-containing protein</fullName>
    </recommendedName>
</protein>
<feature type="transmembrane region" description="Helical" evidence="2">
    <location>
        <begin position="309"/>
        <end position="331"/>
    </location>
</feature>
<name>A0AAF0EWR9_9BASI</name>
<dbReference type="EMBL" id="CP119959">
    <property type="protein sequence ID" value="WFD38305.1"/>
    <property type="molecule type" value="Genomic_DNA"/>
</dbReference>
<dbReference type="GeneID" id="85224905"/>
<feature type="region of interest" description="Disordered" evidence="1">
    <location>
        <begin position="368"/>
        <end position="389"/>
    </location>
</feature>
<gene>
    <name evidence="3" type="ORF">MJAP1_001256</name>
</gene>
<evidence type="ECO:0000256" key="2">
    <source>
        <dbReference type="SAM" id="Phobius"/>
    </source>
</evidence>
<reference evidence="3" key="1">
    <citation type="submission" date="2023-03" db="EMBL/GenBank/DDBJ databases">
        <title>Mating type loci evolution in Malassezia.</title>
        <authorList>
            <person name="Coelho M.A."/>
        </authorList>
    </citation>
    <scope>NUCLEOTIDE SEQUENCE</scope>
    <source>
        <strain evidence="3">CBS 9431</strain>
    </source>
</reference>
<organism evidence="3 4">
    <name type="scientific">Malassezia japonica</name>
    <dbReference type="NCBI Taxonomy" id="223818"/>
    <lineage>
        <taxon>Eukaryota</taxon>
        <taxon>Fungi</taxon>
        <taxon>Dikarya</taxon>
        <taxon>Basidiomycota</taxon>
        <taxon>Ustilaginomycotina</taxon>
        <taxon>Malasseziomycetes</taxon>
        <taxon>Malasseziales</taxon>
        <taxon>Malasseziaceae</taxon>
        <taxon>Malassezia</taxon>
    </lineage>
</organism>
<sequence>MEIRRRVDGAPHGRPDAPQSEMVCIEIRDPGDAHTRVLDCSGAWTVDEVKAAMPALWAPDTLDPRGVRCIHRGQLIEGSAVVDTLAREETGRIVLHVAIRPDALVRAPAPAPAPAPDPLLASGYFREAGNPLMEFVVRLKPSELEALGHAIVVTYACYARYFDELGKIGEGARDAPRLVKPASFDYQPACVAAEDAALRAASVALIEKEVMQWTPLRDVCAQQPPVDIVYKYEPVHVDGRPYLQCTAAGDMRPMQRIVARRLAFLNEALLAVARLHDLQQWKVQAPGAMVRGREAPPWTDDTWLLLQDIVAILDTLLGLVMRATFFALIFLAQGSPFAWKMAAVAILLFAIVQGVLLVRKRRRERAESAAPRAPAAPAAPSPAAEPEQTEAAMLELPRLPARVSSVPWYFPEHWLQTAAWSGLAYEEAQMGFEHVPTSDATQRIHWATLDFTQPVAESAPQLATPSWLFSFVMLPLFLCVVTLHPRVEELRSDAIALRREAICSLAQKWERLVASGKEVRRSKPLLLQHPYAARVLAMEAERQRRAE</sequence>
<evidence type="ECO:0000313" key="4">
    <source>
        <dbReference type="Proteomes" id="UP001217754"/>
    </source>
</evidence>
<dbReference type="SUPFAM" id="SSF54236">
    <property type="entry name" value="Ubiquitin-like"/>
    <property type="match status" value="1"/>
</dbReference>
<feature type="transmembrane region" description="Helical" evidence="2">
    <location>
        <begin position="337"/>
        <end position="358"/>
    </location>
</feature>
<keyword evidence="2" id="KW-1133">Transmembrane helix</keyword>
<keyword evidence="2" id="KW-0472">Membrane</keyword>
<evidence type="ECO:0000313" key="3">
    <source>
        <dbReference type="EMBL" id="WFD38305.1"/>
    </source>
</evidence>
<dbReference type="RefSeq" id="XP_060121202.1">
    <property type="nucleotide sequence ID" value="XM_060265219.1"/>
</dbReference>
<dbReference type="AlphaFoldDB" id="A0AAF0EWR9"/>
<dbReference type="Proteomes" id="UP001217754">
    <property type="component" value="Chromosome 2"/>
</dbReference>
<proteinExistence type="predicted"/>
<dbReference type="InterPro" id="IPR029071">
    <property type="entry name" value="Ubiquitin-like_domsf"/>
</dbReference>
<keyword evidence="2" id="KW-0812">Transmembrane</keyword>
<keyword evidence="4" id="KW-1185">Reference proteome</keyword>
<accession>A0AAF0EWR9</accession>
<evidence type="ECO:0008006" key="5">
    <source>
        <dbReference type="Google" id="ProtNLM"/>
    </source>
</evidence>
<evidence type="ECO:0000256" key="1">
    <source>
        <dbReference type="SAM" id="MobiDB-lite"/>
    </source>
</evidence>